<protein>
    <submittedName>
        <fullName evidence="8">Olfactory receptor-like protein DTMT</fullName>
    </submittedName>
</protein>
<dbReference type="PROSITE" id="PS50262">
    <property type="entry name" value="G_PROTEIN_RECEP_F1_2"/>
    <property type="match status" value="1"/>
</dbReference>
<keyword evidence="4 5" id="KW-0472">Membrane</keyword>
<evidence type="ECO:0000256" key="1">
    <source>
        <dbReference type="ARBA" id="ARBA00004370"/>
    </source>
</evidence>
<evidence type="ECO:0000256" key="5">
    <source>
        <dbReference type="SAM" id="Phobius"/>
    </source>
</evidence>
<dbReference type="GeneID" id="122133139"/>
<evidence type="ECO:0000256" key="4">
    <source>
        <dbReference type="ARBA" id="ARBA00023136"/>
    </source>
</evidence>
<evidence type="ECO:0000256" key="3">
    <source>
        <dbReference type="ARBA" id="ARBA00022989"/>
    </source>
</evidence>
<dbReference type="Proteomes" id="UP000515152">
    <property type="component" value="Chromosome 9"/>
</dbReference>
<gene>
    <name evidence="8" type="primary">LOC122133139</name>
</gene>
<proteinExistence type="predicted"/>
<keyword evidence="3 5" id="KW-1133">Transmembrane helix</keyword>
<dbReference type="AlphaFoldDB" id="A0A8M1KPM7"/>
<feature type="transmembrane region" description="Helical" evidence="5">
    <location>
        <begin position="25"/>
        <end position="49"/>
    </location>
</feature>
<dbReference type="GO" id="GO:0004984">
    <property type="term" value="F:olfactory receptor activity"/>
    <property type="evidence" value="ECO:0007669"/>
    <property type="project" value="TreeGrafter"/>
</dbReference>
<evidence type="ECO:0000259" key="6">
    <source>
        <dbReference type="PROSITE" id="PS50262"/>
    </source>
</evidence>
<dbReference type="PANTHER" id="PTHR26451:SF885">
    <property type="entry name" value="OLFACTORY RECEPTOR"/>
    <property type="match status" value="1"/>
</dbReference>
<sequence>MAYDRYISICFPLNYKKMMSPSNVMIFRVILSLYFLILSPILNPVIYGARTEKINEAIKTKILGIKLFLAKQTMKV</sequence>
<dbReference type="SUPFAM" id="SSF81321">
    <property type="entry name" value="Family A G protein-coupled receptor-like"/>
    <property type="match status" value="1"/>
</dbReference>
<dbReference type="GO" id="GO:0016020">
    <property type="term" value="C:membrane"/>
    <property type="evidence" value="ECO:0007669"/>
    <property type="project" value="UniProtKB-SubCell"/>
</dbReference>
<dbReference type="OrthoDB" id="8959080at2759"/>
<dbReference type="InterPro" id="IPR017452">
    <property type="entry name" value="GPCR_Rhodpsn_7TM"/>
</dbReference>
<accession>A0A8M1KPM7</accession>
<dbReference type="InterPro" id="IPR052921">
    <property type="entry name" value="GPCR1_Superfamily_Member"/>
</dbReference>
<reference evidence="8" key="1">
    <citation type="submission" date="2025-08" db="UniProtKB">
        <authorList>
            <consortium name="RefSeq"/>
        </authorList>
    </citation>
    <scope>IDENTIFICATION</scope>
</reference>
<dbReference type="PANTHER" id="PTHR26451">
    <property type="entry name" value="G_PROTEIN_RECEP_F1_2 DOMAIN-CONTAINING PROTEIN"/>
    <property type="match status" value="1"/>
</dbReference>
<evidence type="ECO:0000313" key="7">
    <source>
        <dbReference type="Proteomes" id="UP000515152"/>
    </source>
</evidence>
<feature type="domain" description="G-protein coupled receptors family 1 profile" evidence="6">
    <location>
        <begin position="1"/>
        <end position="76"/>
    </location>
</feature>
<organism evidence="7 8">
    <name type="scientific">Clupea harengus</name>
    <name type="common">Atlantic herring</name>
    <dbReference type="NCBI Taxonomy" id="7950"/>
    <lineage>
        <taxon>Eukaryota</taxon>
        <taxon>Metazoa</taxon>
        <taxon>Chordata</taxon>
        <taxon>Craniata</taxon>
        <taxon>Vertebrata</taxon>
        <taxon>Euteleostomi</taxon>
        <taxon>Actinopterygii</taxon>
        <taxon>Neopterygii</taxon>
        <taxon>Teleostei</taxon>
        <taxon>Clupei</taxon>
        <taxon>Clupeiformes</taxon>
        <taxon>Clupeoidei</taxon>
        <taxon>Clupeidae</taxon>
        <taxon>Clupea</taxon>
    </lineage>
</organism>
<keyword evidence="7" id="KW-1185">Reference proteome</keyword>
<evidence type="ECO:0000313" key="8">
    <source>
        <dbReference type="RefSeq" id="XP_042564555.1"/>
    </source>
</evidence>
<comment type="subcellular location">
    <subcellularLocation>
        <location evidence="1">Membrane</location>
    </subcellularLocation>
</comment>
<keyword evidence="2 5" id="KW-0812">Transmembrane</keyword>
<dbReference type="RefSeq" id="XP_042564555.1">
    <property type="nucleotide sequence ID" value="XM_042708621.1"/>
</dbReference>
<dbReference type="GO" id="GO:0005549">
    <property type="term" value="F:odorant binding"/>
    <property type="evidence" value="ECO:0007669"/>
    <property type="project" value="TreeGrafter"/>
</dbReference>
<name>A0A8M1KPM7_CLUHA</name>
<evidence type="ECO:0000256" key="2">
    <source>
        <dbReference type="ARBA" id="ARBA00022692"/>
    </source>
</evidence>
<dbReference type="KEGG" id="char:122133139"/>